<evidence type="ECO:0000256" key="9">
    <source>
        <dbReference type="ARBA" id="ARBA00023239"/>
    </source>
</evidence>
<feature type="domain" description="Aconitase A/isopropylmalate dehydratase small subunit swivel" evidence="11">
    <location>
        <begin position="2"/>
        <end position="63"/>
    </location>
</feature>
<keyword evidence="10" id="KW-0100">Branched-chain amino acid biosynthesis</keyword>
<evidence type="ECO:0000313" key="12">
    <source>
        <dbReference type="EMBL" id="SAL77172.1"/>
    </source>
</evidence>
<dbReference type="PANTHER" id="PTHR43345">
    <property type="entry name" value="3-ISOPROPYLMALATE DEHYDRATASE SMALL SUBUNIT 2-RELATED-RELATED"/>
    <property type="match status" value="1"/>
</dbReference>
<dbReference type="Gene3D" id="3.20.19.10">
    <property type="entry name" value="Aconitase, domain 4"/>
    <property type="match status" value="1"/>
</dbReference>
<dbReference type="GO" id="GO:0003861">
    <property type="term" value="F:3-isopropylmalate dehydratase activity"/>
    <property type="evidence" value="ECO:0007669"/>
    <property type="project" value="UniProtKB-EC"/>
</dbReference>
<evidence type="ECO:0000256" key="5">
    <source>
        <dbReference type="ARBA" id="ARBA00011271"/>
    </source>
</evidence>
<evidence type="ECO:0000256" key="1">
    <source>
        <dbReference type="ARBA" id="ARBA00000491"/>
    </source>
</evidence>
<gene>
    <name evidence="12" type="ORF">AWB68_05140</name>
</gene>
<keyword evidence="8" id="KW-0028">Amino-acid biosynthesis</keyword>
<evidence type="ECO:0000313" key="13">
    <source>
        <dbReference type="Proteomes" id="UP000054770"/>
    </source>
</evidence>
<dbReference type="Pfam" id="PF00694">
    <property type="entry name" value="Aconitase_C"/>
    <property type="match status" value="1"/>
</dbReference>
<comment type="catalytic activity">
    <reaction evidence="1">
        <text>(2R,3S)-3-isopropylmalate = (2S)-2-isopropylmalate</text>
        <dbReference type="Rhea" id="RHEA:32287"/>
        <dbReference type="ChEBI" id="CHEBI:1178"/>
        <dbReference type="ChEBI" id="CHEBI:35121"/>
        <dbReference type="EC" id="4.2.1.33"/>
    </reaction>
</comment>
<sequence length="80" mass="8791">MLNQPAFRNAPILLAAENFGCGSSREGAVWALLASGLRCVIAESFGDIFYNNCFQNGLLPIRLVDVDIRYLPVCRNRATS</sequence>
<comment type="pathway">
    <text evidence="3">Amino-acid biosynthesis; L-leucine biosynthesis; L-leucine from 3-methyl-2-oxobutanoate: step 2/4.</text>
</comment>
<keyword evidence="12" id="KW-0413">Isomerase</keyword>
<keyword evidence="13" id="KW-1185">Reference proteome</keyword>
<dbReference type="Proteomes" id="UP000054770">
    <property type="component" value="Unassembled WGS sequence"/>
</dbReference>
<evidence type="ECO:0000259" key="11">
    <source>
        <dbReference type="Pfam" id="PF00694"/>
    </source>
</evidence>
<dbReference type="EMBL" id="FCON02000070">
    <property type="protein sequence ID" value="SAL77172.1"/>
    <property type="molecule type" value="Genomic_DNA"/>
</dbReference>
<accession>A0A158K7T5</accession>
<organism evidence="12 13">
    <name type="scientific">Caballeronia choica</name>
    <dbReference type="NCBI Taxonomy" id="326476"/>
    <lineage>
        <taxon>Bacteria</taxon>
        <taxon>Pseudomonadati</taxon>
        <taxon>Pseudomonadota</taxon>
        <taxon>Betaproteobacteria</taxon>
        <taxon>Burkholderiales</taxon>
        <taxon>Burkholderiaceae</taxon>
        <taxon>Caballeronia</taxon>
    </lineage>
</organism>
<evidence type="ECO:0000256" key="7">
    <source>
        <dbReference type="ARBA" id="ARBA00022430"/>
    </source>
</evidence>
<evidence type="ECO:0000256" key="3">
    <source>
        <dbReference type="ARBA" id="ARBA00004729"/>
    </source>
</evidence>
<dbReference type="CDD" id="cd01577">
    <property type="entry name" value="IPMI_Swivel"/>
    <property type="match status" value="1"/>
</dbReference>
<evidence type="ECO:0000256" key="6">
    <source>
        <dbReference type="ARBA" id="ARBA00011998"/>
    </source>
</evidence>
<keyword evidence="9" id="KW-0456">Lyase</keyword>
<comment type="caution">
    <text evidence="12">The sequence shown here is derived from an EMBL/GenBank/DDBJ whole genome shotgun (WGS) entry which is preliminary data.</text>
</comment>
<dbReference type="SUPFAM" id="SSF52016">
    <property type="entry name" value="LeuD/IlvD-like"/>
    <property type="match status" value="1"/>
</dbReference>
<evidence type="ECO:0000256" key="8">
    <source>
        <dbReference type="ARBA" id="ARBA00022605"/>
    </source>
</evidence>
<comment type="similarity">
    <text evidence="4">Belongs to the LeuD family. LeuD type 1 subfamily.</text>
</comment>
<comment type="function">
    <text evidence="2">Catalyzes the isomerization between 2-isopropylmalate and 3-isopropylmalate, via the formation of 2-isopropylmaleate.</text>
</comment>
<dbReference type="GO" id="GO:0016853">
    <property type="term" value="F:isomerase activity"/>
    <property type="evidence" value="ECO:0007669"/>
    <property type="project" value="UniProtKB-KW"/>
</dbReference>
<dbReference type="GO" id="GO:0009098">
    <property type="term" value="P:L-leucine biosynthetic process"/>
    <property type="evidence" value="ECO:0007669"/>
    <property type="project" value="UniProtKB-KW"/>
</dbReference>
<dbReference type="InterPro" id="IPR033940">
    <property type="entry name" value="IPMI_Swivel"/>
</dbReference>
<evidence type="ECO:0000256" key="10">
    <source>
        <dbReference type="ARBA" id="ARBA00023304"/>
    </source>
</evidence>
<evidence type="ECO:0000256" key="2">
    <source>
        <dbReference type="ARBA" id="ARBA00002695"/>
    </source>
</evidence>
<name>A0A158K7T5_9BURK</name>
<dbReference type="RefSeq" id="WP_327383267.1">
    <property type="nucleotide sequence ID" value="NZ_FCON02000070.1"/>
</dbReference>
<dbReference type="AlphaFoldDB" id="A0A158K7T5"/>
<dbReference type="EC" id="4.2.1.33" evidence="6"/>
<evidence type="ECO:0000256" key="4">
    <source>
        <dbReference type="ARBA" id="ARBA00009845"/>
    </source>
</evidence>
<proteinExistence type="inferred from homology"/>
<keyword evidence="7" id="KW-0432">Leucine biosynthesis</keyword>
<protein>
    <recommendedName>
        <fullName evidence="6">3-isopropylmalate dehydratase</fullName>
        <ecNumber evidence="6">4.2.1.33</ecNumber>
    </recommendedName>
</protein>
<dbReference type="InterPro" id="IPR050075">
    <property type="entry name" value="LeuD"/>
</dbReference>
<dbReference type="PANTHER" id="PTHR43345:SF5">
    <property type="entry name" value="3-ISOPROPYLMALATE DEHYDRATASE SMALL SUBUNIT"/>
    <property type="match status" value="1"/>
</dbReference>
<reference evidence="12" key="1">
    <citation type="submission" date="2016-01" db="EMBL/GenBank/DDBJ databases">
        <authorList>
            <person name="Peeters C."/>
        </authorList>
    </citation>
    <scope>NUCLEOTIDE SEQUENCE [LARGE SCALE GENOMIC DNA]</scope>
    <source>
        <strain evidence="12">LMG 22940</strain>
    </source>
</reference>
<dbReference type="InterPro" id="IPR015928">
    <property type="entry name" value="Aconitase/3IPM_dehydase_swvl"/>
</dbReference>
<dbReference type="InterPro" id="IPR000573">
    <property type="entry name" value="AconitaseA/IPMdHydase_ssu_swvl"/>
</dbReference>
<comment type="subunit">
    <text evidence="5">Heterodimer of LeuC and LeuD.</text>
</comment>